<dbReference type="PROSITE" id="PS51318">
    <property type="entry name" value="TAT"/>
    <property type="match status" value="1"/>
</dbReference>
<organism evidence="2 3">
    <name type="scientific">Rubrobacter tropicus</name>
    <dbReference type="NCBI Taxonomy" id="2653851"/>
    <lineage>
        <taxon>Bacteria</taxon>
        <taxon>Bacillati</taxon>
        <taxon>Actinomycetota</taxon>
        <taxon>Rubrobacteria</taxon>
        <taxon>Rubrobacterales</taxon>
        <taxon>Rubrobacteraceae</taxon>
        <taxon>Rubrobacter</taxon>
    </lineage>
</organism>
<protein>
    <submittedName>
        <fullName evidence="2">Extracellular solute-binding protein</fullName>
    </submittedName>
</protein>
<dbReference type="InterPro" id="IPR050490">
    <property type="entry name" value="Bact_solute-bd_prot1"/>
</dbReference>
<feature type="region of interest" description="Disordered" evidence="1">
    <location>
        <begin position="414"/>
        <end position="434"/>
    </location>
</feature>
<keyword evidence="3" id="KW-1185">Reference proteome</keyword>
<proteinExistence type="predicted"/>
<gene>
    <name evidence="2" type="ORF">GBA63_04310</name>
</gene>
<dbReference type="EMBL" id="CP045119">
    <property type="protein sequence ID" value="QIN81952.1"/>
    <property type="molecule type" value="Genomic_DNA"/>
</dbReference>
<sequence>MKVGDEDGRRESGGQEEKMNRNITRRDFLRVSGAGLAGAAVLGAAGCGGGSGGGGGGATLKWWDYYSDLPETSNAIDAAIKKYMNQNPGVKIERTVVGFADLKPKLIQATATGKVPDIVIIDNPDHQSFADQGALADLTDFMADWPGADQYFEGPMASTMYEGKNYGVPFESNATALFYNEDLLEQAGISGPPKTWEELRSAGEKLSRGDTLGFLFSAAASEEGTFTFLPFLWQAGGDVQTIGDEASVRALTFWKDLVDSGVASKAITSYGQADVYNQFVAGKAAMMINGPWQLPTLDADKPKFAWDVAPWPSDVEEASILGGENFAAGNGQNAEAAWEVIKWMAEPKNVKEPLLTIGLPNREDMADDEAWTSDPQKETFIGQVEVARPRSYGPNYPKISEQIWTMFQKVLTGEASPEQAAQDAGEQIKPLLEG</sequence>
<dbReference type="Pfam" id="PF13416">
    <property type="entry name" value="SBP_bac_8"/>
    <property type="match status" value="1"/>
</dbReference>
<dbReference type="InterPro" id="IPR006059">
    <property type="entry name" value="SBP"/>
</dbReference>
<evidence type="ECO:0000313" key="2">
    <source>
        <dbReference type="EMBL" id="QIN81952.1"/>
    </source>
</evidence>
<dbReference type="SUPFAM" id="SSF53850">
    <property type="entry name" value="Periplasmic binding protein-like II"/>
    <property type="match status" value="1"/>
</dbReference>
<dbReference type="CDD" id="cd13585">
    <property type="entry name" value="PBP2_TMBP_like"/>
    <property type="match status" value="1"/>
</dbReference>
<dbReference type="KEGG" id="rub:GBA63_04310"/>
<reference evidence="2 3" key="1">
    <citation type="submission" date="2019-10" db="EMBL/GenBank/DDBJ databases">
        <title>Rubrobacter sp nov SCSIO 52090 isolated from a deep-sea sediment in the South China Sea.</title>
        <authorList>
            <person name="Chen R.W."/>
        </authorList>
    </citation>
    <scope>NUCLEOTIDE SEQUENCE [LARGE SCALE GENOMIC DNA]</scope>
    <source>
        <strain evidence="2 3">SCSIO 52909</strain>
    </source>
</reference>
<dbReference type="InterPro" id="IPR006311">
    <property type="entry name" value="TAT_signal"/>
</dbReference>
<dbReference type="PANTHER" id="PTHR43649:SF30">
    <property type="entry name" value="ABC TRANSPORTER SUBSTRATE-BINDING PROTEIN"/>
    <property type="match status" value="1"/>
</dbReference>
<dbReference type="AlphaFoldDB" id="A0A6G8Q659"/>
<name>A0A6G8Q659_9ACTN</name>
<dbReference type="PANTHER" id="PTHR43649">
    <property type="entry name" value="ARABINOSE-BINDING PROTEIN-RELATED"/>
    <property type="match status" value="1"/>
</dbReference>
<dbReference type="Gene3D" id="3.40.190.10">
    <property type="entry name" value="Periplasmic binding protein-like II"/>
    <property type="match status" value="2"/>
</dbReference>
<evidence type="ECO:0000313" key="3">
    <source>
        <dbReference type="Proteomes" id="UP000501452"/>
    </source>
</evidence>
<accession>A0A6G8Q659</accession>
<dbReference type="RefSeq" id="WP_166173801.1">
    <property type="nucleotide sequence ID" value="NZ_CP045119.1"/>
</dbReference>
<dbReference type="Proteomes" id="UP000501452">
    <property type="component" value="Chromosome"/>
</dbReference>
<feature type="region of interest" description="Disordered" evidence="1">
    <location>
        <begin position="1"/>
        <end position="24"/>
    </location>
</feature>
<evidence type="ECO:0000256" key="1">
    <source>
        <dbReference type="SAM" id="MobiDB-lite"/>
    </source>
</evidence>